<reference evidence="2" key="1">
    <citation type="journal article" date="2022" name="Microbiol. Resour. Announc.">
        <title>Draft Genome Sequence of a Methanogenic Archaeon from West Spitsbergen Permafrost.</title>
        <authorList>
            <person name="Trubitsyn V."/>
            <person name="Rivkina E."/>
            <person name="Shcherbakova V."/>
        </authorList>
    </citation>
    <scope>NUCLEOTIDE SEQUENCE [LARGE SCALE GENOMIC DNA]</scope>
    <source>
        <strain evidence="2">VT</strain>
    </source>
</reference>
<sequence length="481" mass="54278">MNIGIFVDPANTPVDKIDFNKIKSDGHSEVYLRIHNADYNKFGSVLKRIQSAGIVAFAWTWSGFSYTKYLANQGWNIIADIEFYDMENHIAEIRQLRQDSKGKTLIICTKPTDIDGNQRWDLITPLVNAIAPMMYLGDYNLSTTQLSDYIKKWNAKYPNKIYPILETYQSDKNVVPKSNAVITSEIKACGNVKGIGLFRYGLSNFIGKKEVPPVTTTVDISKNPNVKILGPDFKLMIAGVKAYKGTPGFVIIRTNGIKTNNKINYKLYTDLKKVWDKEKLRTGKEPSDLTFNVVKTPVKSTPKPEPKPAPIVVNNPDKNGCYWSPRYLKDSNMKQDTGTWCALNAIQQAWKELFNIFVTEESLYKYGWTGPTGTGPNEFKKIVAKLAAATKVKVQIVTYSKKDISWDEIAKAAGDPKIAVVFHELYKDTWGHWDYNVGVCPINIYMANSLQGKLIGYSRATMESWFNGITSDNSIYFIKAV</sequence>
<name>A0A8T5UR93_9EURY</name>
<dbReference type="InterPro" id="IPR017853">
    <property type="entry name" value="GH"/>
</dbReference>
<keyword evidence="2" id="KW-1185">Reference proteome</keyword>
<comment type="caution">
    <text evidence="1">The sequence shown here is derived from an EMBL/GenBank/DDBJ whole genome shotgun (WGS) entry which is preliminary data.</text>
</comment>
<evidence type="ECO:0000313" key="2">
    <source>
        <dbReference type="Proteomes" id="UP000825933"/>
    </source>
</evidence>
<dbReference type="Proteomes" id="UP000825933">
    <property type="component" value="Unassembled WGS sequence"/>
</dbReference>
<dbReference type="SUPFAM" id="SSF51445">
    <property type="entry name" value="(Trans)glycosidases"/>
    <property type="match status" value="1"/>
</dbReference>
<evidence type="ECO:0000313" key="1">
    <source>
        <dbReference type="EMBL" id="MBZ2166278.1"/>
    </source>
</evidence>
<gene>
    <name evidence="1" type="ORF">K8N75_09540</name>
</gene>
<organism evidence="1 2">
    <name type="scientific">Methanobacterium spitsbergense</name>
    <dbReference type="NCBI Taxonomy" id="2874285"/>
    <lineage>
        <taxon>Archaea</taxon>
        <taxon>Methanobacteriati</taxon>
        <taxon>Methanobacteriota</taxon>
        <taxon>Methanomada group</taxon>
        <taxon>Methanobacteria</taxon>
        <taxon>Methanobacteriales</taxon>
        <taxon>Methanobacteriaceae</taxon>
        <taxon>Methanobacterium</taxon>
    </lineage>
</organism>
<accession>A0A8T5UR93</accession>
<dbReference type="AlphaFoldDB" id="A0A8T5UR93"/>
<dbReference type="RefSeq" id="WP_223791818.1">
    <property type="nucleotide sequence ID" value="NZ_JAIOUQ010000009.1"/>
</dbReference>
<proteinExistence type="predicted"/>
<dbReference type="EMBL" id="JAIOUQ010000009">
    <property type="protein sequence ID" value="MBZ2166278.1"/>
    <property type="molecule type" value="Genomic_DNA"/>
</dbReference>
<protein>
    <submittedName>
        <fullName evidence="1">Uncharacterized protein</fullName>
    </submittedName>
</protein>